<dbReference type="PANTHER" id="PTHR23513">
    <property type="entry name" value="INTEGRAL MEMBRANE EFFLUX PROTEIN-RELATED"/>
    <property type="match status" value="1"/>
</dbReference>
<comment type="caution">
    <text evidence="8">The sequence shown here is derived from an EMBL/GenBank/DDBJ whole genome shotgun (WGS) entry which is preliminary data.</text>
</comment>
<accession>A0A852Z1N9</accession>
<dbReference type="GO" id="GO:0005886">
    <property type="term" value="C:plasma membrane"/>
    <property type="evidence" value="ECO:0007669"/>
    <property type="project" value="UniProtKB-SubCell"/>
</dbReference>
<gene>
    <name evidence="8" type="ORF">FHR84_003007</name>
</gene>
<name>A0A852Z1N9_9ACTN</name>
<keyword evidence="6 7" id="KW-0472">Membrane</keyword>
<dbReference type="EMBL" id="JACBYW010000005">
    <property type="protein sequence ID" value="NYH79669.1"/>
    <property type="molecule type" value="Genomic_DNA"/>
</dbReference>
<evidence type="ECO:0000256" key="5">
    <source>
        <dbReference type="ARBA" id="ARBA00022989"/>
    </source>
</evidence>
<feature type="transmembrane region" description="Helical" evidence="7">
    <location>
        <begin position="226"/>
        <end position="248"/>
    </location>
</feature>
<dbReference type="InterPro" id="IPR010290">
    <property type="entry name" value="TM_effector"/>
</dbReference>
<dbReference type="AlphaFoldDB" id="A0A852Z1N9"/>
<evidence type="ECO:0000313" key="9">
    <source>
        <dbReference type="Proteomes" id="UP000548304"/>
    </source>
</evidence>
<organism evidence="8 9">
    <name type="scientific">Actinopolyspora biskrensis</name>
    <dbReference type="NCBI Taxonomy" id="1470178"/>
    <lineage>
        <taxon>Bacteria</taxon>
        <taxon>Bacillati</taxon>
        <taxon>Actinomycetota</taxon>
        <taxon>Actinomycetes</taxon>
        <taxon>Actinopolysporales</taxon>
        <taxon>Actinopolysporaceae</taxon>
        <taxon>Actinopolyspora</taxon>
    </lineage>
</organism>
<dbReference type="Gene3D" id="1.20.1250.20">
    <property type="entry name" value="MFS general substrate transporter like domains"/>
    <property type="match status" value="1"/>
</dbReference>
<dbReference type="Pfam" id="PF05977">
    <property type="entry name" value="MFS_3"/>
    <property type="match status" value="1"/>
</dbReference>
<dbReference type="InterPro" id="IPR036259">
    <property type="entry name" value="MFS_trans_sf"/>
</dbReference>
<reference evidence="8 9" key="1">
    <citation type="submission" date="2020-07" db="EMBL/GenBank/DDBJ databases">
        <title>Genomic Encyclopedia of Type Strains, Phase III (KMG-III): the genomes of soil and plant-associated and newly described type strains.</title>
        <authorList>
            <person name="Whitman W."/>
        </authorList>
    </citation>
    <scope>NUCLEOTIDE SEQUENCE [LARGE SCALE GENOMIC DNA]</scope>
    <source>
        <strain evidence="8 9">CECT 8576</strain>
    </source>
</reference>
<feature type="transmembrane region" description="Helical" evidence="7">
    <location>
        <begin position="56"/>
        <end position="79"/>
    </location>
</feature>
<comment type="subcellular location">
    <subcellularLocation>
        <location evidence="1">Cell membrane</location>
        <topology evidence="1">Multi-pass membrane protein</topology>
    </subcellularLocation>
</comment>
<keyword evidence="3" id="KW-1003">Cell membrane</keyword>
<protein>
    <submittedName>
        <fullName evidence="8">MFS family permease</fullName>
    </submittedName>
</protein>
<feature type="transmembrane region" description="Helical" evidence="7">
    <location>
        <begin position="85"/>
        <end position="104"/>
    </location>
</feature>
<dbReference type="Proteomes" id="UP000548304">
    <property type="component" value="Unassembled WGS sequence"/>
</dbReference>
<evidence type="ECO:0000256" key="4">
    <source>
        <dbReference type="ARBA" id="ARBA00022692"/>
    </source>
</evidence>
<evidence type="ECO:0000256" key="2">
    <source>
        <dbReference type="ARBA" id="ARBA00022448"/>
    </source>
</evidence>
<evidence type="ECO:0000256" key="1">
    <source>
        <dbReference type="ARBA" id="ARBA00004651"/>
    </source>
</evidence>
<feature type="transmembrane region" description="Helical" evidence="7">
    <location>
        <begin position="192"/>
        <end position="214"/>
    </location>
</feature>
<sequence length="515" mass="53782">MPLTVAFAALDLTGSAVGLGGVLLANRLPVVVATLAGGVLGDVFDRRWVMVVADVWRMASQAVCGTLLLAGQLPLWALIVLQGCAGVGTALFTPASAGLVPALVPENLLRQANALLGLAANVNKVAAISVAGLLVAGLGSGWALLVDAATFAASALSLLLIGSVTALAGKWERRGVLAEVWGGWRHVVVTPWLRTLLGYTALLQALVLGPHMLLGPLLARQLYHGAASWAVIGAIQALGSIAGSALALRLRPSRPLVAAVAASLLMLPYLALSVQNQVYIAAAKLVTKIGDGQLAWVAADRAVTAAMRAEAPTLGAGAAYQVACAFLKLDQLDRAEHVAMTTAEQLDDDGPLGVSYQGALFLIGSVIAGRRSDHAEATDRLRRAQYLADALGEDGNYGWTAFGPTNVAIHRVSAAAELGDAKHAITLAEGIDTQGLPEGLSSRRAQVHIDTAWAYSQHREDAAVVVNLMEAERVAPQALHYNVIVRELLREMLKRERRSATPGLRPLAQRAGVLS</sequence>
<feature type="transmembrane region" description="Helical" evidence="7">
    <location>
        <begin position="125"/>
        <end position="145"/>
    </location>
</feature>
<keyword evidence="5 7" id="KW-1133">Transmembrane helix</keyword>
<keyword evidence="4 7" id="KW-0812">Transmembrane</keyword>
<evidence type="ECO:0000313" key="8">
    <source>
        <dbReference type="EMBL" id="NYH79669.1"/>
    </source>
</evidence>
<feature type="transmembrane region" description="Helical" evidence="7">
    <location>
        <begin position="151"/>
        <end position="171"/>
    </location>
</feature>
<dbReference type="PANTHER" id="PTHR23513:SF11">
    <property type="entry name" value="STAPHYLOFERRIN A TRANSPORTER"/>
    <property type="match status" value="1"/>
</dbReference>
<evidence type="ECO:0000256" key="3">
    <source>
        <dbReference type="ARBA" id="ARBA00022475"/>
    </source>
</evidence>
<dbReference type="CDD" id="cd06173">
    <property type="entry name" value="MFS_MefA_like"/>
    <property type="match status" value="1"/>
</dbReference>
<keyword evidence="9" id="KW-1185">Reference proteome</keyword>
<evidence type="ECO:0000256" key="6">
    <source>
        <dbReference type="ARBA" id="ARBA00023136"/>
    </source>
</evidence>
<feature type="transmembrane region" description="Helical" evidence="7">
    <location>
        <begin position="255"/>
        <end position="272"/>
    </location>
</feature>
<evidence type="ECO:0000256" key="7">
    <source>
        <dbReference type="SAM" id="Phobius"/>
    </source>
</evidence>
<dbReference type="SUPFAM" id="SSF103473">
    <property type="entry name" value="MFS general substrate transporter"/>
    <property type="match status" value="1"/>
</dbReference>
<proteinExistence type="predicted"/>
<keyword evidence="2" id="KW-0813">Transport</keyword>